<gene>
    <name evidence="8" type="primary">JUB1</name>
    <name evidence="8" type="ORF">SDJN03_02030</name>
</gene>
<dbReference type="PROSITE" id="PS51005">
    <property type="entry name" value="NAC"/>
    <property type="match status" value="1"/>
</dbReference>
<feature type="region of interest" description="Disordered" evidence="6">
    <location>
        <begin position="269"/>
        <end position="296"/>
    </location>
</feature>
<dbReference type="AlphaFoldDB" id="A0AAV6NXH9"/>
<keyword evidence="5" id="KW-0539">Nucleus</keyword>
<evidence type="ECO:0000256" key="3">
    <source>
        <dbReference type="ARBA" id="ARBA00023125"/>
    </source>
</evidence>
<reference evidence="8 9" key="1">
    <citation type="journal article" date="2021" name="Hortic Res">
        <title>The domestication of Cucurbita argyrosperma as revealed by the genome of its wild relative.</title>
        <authorList>
            <person name="Barrera-Redondo J."/>
            <person name="Sanchez-de la Vega G."/>
            <person name="Aguirre-Liguori J.A."/>
            <person name="Castellanos-Morales G."/>
            <person name="Gutierrez-Guerrero Y.T."/>
            <person name="Aguirre-Dugua X."/>
            <person name="Aguirre-Planter E."/>
            <person name="Tenaillon M.I."/>
            <person name="Lira-Saade R."/>
            <person name="Eguiarte L.E."/>
        </authorList>
    </citation>
    <scope>NUCLEOTIDE SEQUENCE [LARGE SCALE GENOMIC DNA]</scope>
    <source>
        <strain evidence="8">JBR-2021</strain>
    </source>
</reference>
<dbReference type="PANTHER" id="PTHR31744:SF186">
    <property type="entry name" value="NAC DOMAIN-CONTAINING PROTEIN"/>
    <property type="match status" value="1"/>
</dbReference>
<dbReference type="GO" id="GO:0006355">
    <property type="term" value="P:regulation of DNA-templated transcription"/>
    <property type="evidence" value="ECO:0007669"/>
    <property type="project" value="InterPro"/>
</dbReference>
<evidence type="ECO:0000256" key="4">
    <source>
        <dbReference type="ARBA" id="ARBA00023163"/>
    </source>
</evidence>
<keyword evidence="9" id="KW-1185">Reference proteome</keyword>
<dbReference type="FunFam" id="2.170.150.80:FF:000007">
    <property type="entry name" value="NAC domain-containing protein 35"/>
    <property type="match status" value="1"/>
</dbReference>
<dbReference type="GO" id="GO:0099402">
    <property type="term" value="P:plant organ development"/>
    <property type="evidence" value="ECO:0007669"/>
    <property type="project" value="UniProtKB-ARBA"/>
</dbReference>
<accession>A0AAV6NXH9</accession>
<feature type="domain" description="NAC" evidence="7">
    <location>
        <begin position="16"/>
        <end position="180"/>
    </location>
</feature>
<keyword evidence="4" id="KW-0804">Transcription</keyword>
<dbReference type="InterPro" id="IPR003441">
    <property type="entry name" value="NAC-dom"/>
</dbReference>
<evidence type="ECO:0000256" key="5">
    <source>
        <dbReference type="ARBA" id="ARBA00023242"/>
    </source>
</evidence>
<keyword evidence="3" id="KW-0238">DNA-binding</keyword>
<keyword evidence="2" id="KW-0805">Transcription regulation</keyword>
<proteinExistence type="predicted"/>
<evidence type="ECO:0000256" key="6">
    <source>
        <dbReference type="SAM" id="MobiDB-lite"/>
    </source>
</evidence>
<evidence type="ECO:0000259" key="7">
    <source>
        <dbReference type="PROSITE" id="PS51005"/>
    </source>
</evidence>
<sequence length="320" mass="36553">MATPSQFDMPDDDQLPLPGFRFHPTDEELVDFYLRRKVHNKPLAIELIKQIDIYKYSPWDLPHASNAAGEKEWYFFCKRGRKYKNSGRPNRVTESGFWKATGIDKPIYGHTHHGCIGLKKTLVYYRGSAGKGTKTEWMMNEFRLPSASSSTSTSRHPFGTMIKNSLQEAEIWTLCRIFKRNISTRKGISTPNWREIPAPKSQSMEVMNFRATTNDINIDRCLSDNQESRYIGFASHNSFISFGHVKEVQNSPQIQMVHGGRFITHFCGPTDQPSSADHNSPTNVSPSSSSFSDFDEDATDLFGYEKWEELKSILESDLDS</sequence>
<evidence type="ECO:0000256" key="2">
    <source>
        <dbReference type="ARBA" id="ARBA00023015"/>
    </source>
</evidence>
<evidence type="ECO:0000313" key="8">
    <source>
        <dbReference type="EMBL" id="KAG6604713.1"/>
    </source>
</evidence>
<organism evidence="8 9">
    <name type="scientific">Cucurbita argyrosperma subsp. sororia</name>
    <dbReference type="NCBI Taxonomy" id="37648"/>
    <lineage>
        <taxon>Eukaryota</taxon>
        <taxon>Viridiplantae</taxon>
        <taxon>Streptophyta</taxon>
        <taxon>Embryophyta</taxon>
        <taxon>Tracheophyta</taxon>
        <taxon>Spermatophyta</taxon>
        <taxon>Magnoliopsida</taxon>
        <taxon>eudicotyledons</taxon>
        <taxon>Gunneridae</taxon>
        <taxon>Pentapetalae</taxon>
        <taxon>rosids</taxon>
        <taxon>fabids</taxon>
        <taxon>Cucurbitales</taxon>
        <taxon>Cucurbitaceae</taxon>
        <taxon>Cucurbiteae</taxon>
        <taxon>Cucurbita</taxon>
    </lineage>
</organism>
<protein>
    <submittedName>
        <fullName evidence="8">Transcription factor JUNGBRUNNEN 1</fullName>
    </submittedName>
</protein>
<dbReference type="EMBL" id="JAGKQH010000002">
    <property type="protein sequence ID" value="KAG6604713.1"/>
    <property type="molecule type" value="Genomic_DNA"/>
</dbReference>
<evidence type="ECO:0000256" key="1">
    <source>
        <dbReference type="ARBA" id="ARBA00004123"/>
    </source>
</evidence>
<dbReference type="Proteomes" id="UP000685013">
    <property type="component" value="Chromosome 2"/>
</dbReference>
<comment type="subcellular location">
    <subcellularLocation>
        <location evidence="1">Nucleus</location>
    </subcellularLocation>
</comment>
<evidence type="ECO:0000313" key="9">
    <source>
        <dbReference type="Proteomes" id="UP000685013"/>
    </source>
</evidence>
<name>A0AAV6NXH9_9ROSI</name>
<dbReference type="GO" id="GO:0005634">
    <property type="term" value="C:nucleus"/>
    <property type="evidence" value="ECO:0007669"/>
    <property type="project" value="UniProtKB-SubCell"/>
</dbReference>
<feature type="non-terminal residue" evidence="8">
    <location>
        <position position="1"/>
    </location>
</feature>
<dbReference type="PANTHER" id="PTHR31744">
    <property type="entry name" value="PROTEIN CUP-SHAPED COTYLEDON 2-RELATED"/>
    <property type="match status" value="1"/>
</dbReference>
<comment type="caution">
    <text evidence="8">The sequence shown here is derived from an EMBL/GenBank/DDBJ whole genome shotgun (WGS) entry which is preliminary data.</text>
</comment>
<dbReference type="GO" id="GO:0003677">
    <property type="term" value="F:DNA binding"/>
    <property type="evidence" value="ECO:0007669"/>
    <property type="project" value="UniProtKB-KW"/>
</dbReference>
<feature type="compositionally biased region" description="Low complexity" evidence="6">
    <location>
        <begin position="279"/>
        <end position="292"/>
    </location>
</feature>
<dbReference type="Pfam" id="PF02365">
    <property type="entry name" value="NAM"/>
    <property type="match status" value="1"/>
</dbReference>